<sequence>MSPLAQKKVAHLKRKTRVRKKIRGTTERPRLNVFKSAQHIYAQIIDDTTGTTLVSASTVQKEASDSLNHCGNVEAAKRVGALIAKRALEKNIATVVFDRNGFLYHGRIKALADSARENGLTF</sequence>
<dbReference type="PANTHER" id="PTHR12899:SF3">
    <property type="entry name" value="LARGE RIBOSOMAL SUBUNIT PROTEIN UL18M"/>
    <property type="match status" value="1"/>
</dbReference>
<comment type="similarity">
    <text evidence="1 7">Belongs to the universal ribosomal protein uL18 family.</text>
</comment>
<dbReference type="Pfam" id="PF00861">
    <property type="entry name" value="Ribosomal_L18p"/>
    <property type="match status" value="1"/>
</dbReference>
<accession>A0ABR9NVH1</accession>
<evidence type="ECO:0000256" key="4">
    <source>
        <dbReference type="ARBA" id="ARBA00022980"/>
    </source>
</evidence>
<evidence type="ECO:0000256" key="5">
    <source>
        <dbReference type="ARBA" id="ARBA00023274"/>
    </source>
</evidence>
<comment type="subunit">
    <text evidence="7">Part of the 50S ribosomal subunit; part of the 5S rRNA/L5/L18/L25 subcomplex. Contacts the 5S and 23S rRNAs.</text>
</comment>
<dbReference type="EMBL" id="JADBFD010000011">
    <property type="protein sequence ID" value="MBE2888233.1"/>
    <property type="molecule type" value="Genomic_DNA"/>
</dbReference>
<dbReference type="PANTHER" id="PTHR12899">
    <property type="entry name" value="39S RIBOSOMAL PROTEIN L18, MITOCHONDRIAL"/>
    <property type="match status" value="1"/>
</dbReference>
<dbReference type="GO" id="GO:0005840">
    <property type="term" value="C:ribosome"/>
    <property type="evidence" value="ECO:0007669"/>
    <property type="project" value="UniProtKB-KW"/>
</dbReference>
<evidence type="ECO:0000256" key="6">
    <source>
        <dbReference type="ARBA" id="ARBA00035197"/>
    </source>
</evidence>
<dbReference type="CDD" id="cd00432">
    <property type="entry name" value="Ribosomal_L18_L5e"/>
    <property type="match status" value="1"/>
</dbReference>
<reference evidence="8 9" key="1">
    <citation type="submission" date="2020-10" db="EMBL/GenBank/DDBJ databases">
        <title>Investigation of anaerobic biodegradation of phenanthrene by a sulfate-dependent Geobacter anodireducens strain PheS2.</title>
        <authorList>
            <person name="Zhang Z."/>
        </authorList>
    </citation>
    <scope>NUCLEOTIDE SEQUENCE [LARGE SCALE GENOMIC DNA]</scope>
    <source>
        <strain evidence="8 9">PheS2</strain>
    </source>
</reference>
<gene>
    <name evidence="7 8" type="primary">rplR</name>
    <name evidence="8" type="ORF">IIE05_09650</name>
</gene>
<dbReference type="InterPro" id="IPR004389">
    <property type="entry name" value="Ribosomal_uL18_bac-type"/>
</dbReference>
<evidence type="ECO:0000256" key="2">
    <source>
        <dbReference type="ARBA" id="ARBA00022730"/>
    </source>
</evidence>
<dbReference type="SUPFAM" id="SSF53137">
    <property type="entry name" value="Translational machinery components"/>
    <property type="match status" value="1"/>
</dbReference>
<comment type="function">
    <text evidence="7">This is one of the proteins that bind and probably mediate the attachment of the 5S RNA into the large ribosomal subunit, where it forms part of the central protuberance.</text>
</comment>
<keyword evidence="9" id="KW-1185">Reference proteome</keyword>
<evidence type="ECO:0000256" key="3">
    <source>
        <dbReference type="ARBA" id="ARBA00022884"/>
    </source>
</evidence>
<evidence type="ECO:0000256" key="1">
    <source>
        <dbReference type="ARBA" id="ARBA00007116"/>
    </source>
</evidence>
<dbReference type="Proteomes" id="UP000618926">
    <property type="component" value="Unassembled WGS sequence"/>
</dbReference>
<organism evidence="8 9">
    <name type="scientific">Geobacter anodireducens</name>
    <dbReference type="NCBI Taxonomy" id="1340425"/>
    <lineage>
        <taxon>Bacteria</taxon>
        <taxon>Pseudomonadati</taxon>
        <taxon>Thermodesulfobacteriota</taxon>
        <taxon>Desulfuromonadia</taxon>
        <taxon>Geobacterales</taxon>
        <taxon>Geobacteraceae</taxon>
        <taxon>Geobacter</taxon>
    </lineage>
</organism>
<name>A0ABR9NVH1_9BACT</name>
<dbReference type="InterPro" id="IPR057268">
    <property type="entry name" value="Ribosomal_L18"/>
</dbReference>
<keyword evidence="5 7" id="KW-0687">Ribonucleoprotein</keyword>
<dbReference type="NCBIfam" id="TIGR00060">
    <property type="entry name" value="L18_bact"/>
    <property type="match status" value="1"/>
</dbReference>
<keyword evidence="3 7" id="KW-0694">RNA-binding</keyword>
<dbReference type="Gene3D" id="3.30.420.100">
    <property type="match status" value="1"/>
</dbReference>
<proteinExistence type="inferred from homology"/>
<keyword evidence="4 7" id="KW-0689">Ribosomal protein</keyword>
<evidence type="ECO:0000313" key="8">
    <source>
        <dbReference type="EMBL" id="MBE2888233.1"/>
    </source>
</evidence>
<dbReference type="HAMAP" id="MF_01337_B">
    <property type="entry name" value="Ribosomal_uL18_B"/>
    <property type="match status" value="1"/>
</dbReference>
<dbReference type="InterPro" id="IPR005484">
    <property type="entry name" value="Ribosomal_uL18_bac/plant/anim"/>
</dbReference>
<comment type="caution">
    <text evidence="8">The sequence shown here is derived from an EMBL/GenBank/DDBJ whole genome shotgun (WGS) entry which is preliminary data.</text>
</comment>
<evidence type="ECO:0000256" key="7">
    <source>
        <dbReference type="HAMAP-Rule" id="MF_01337"/>
    </source>
</evidence>
<evidence type="ECO:0000313" key="9">
    <source>
        <dbReference type="Proteomes" id="UP000618926"/>
    </source>
</evidence>
<dbReference type="RefSeq" id="WP_039646473.1">
    <property type="nucleotide sequence ID" value="NZ_JADBFD010000011.1"/>
</dbReference>
<protein>
    <recommendedName>
        <fullName evidence="6 7">Large ribosomal subunit protein uL18</fullName>
    </recommendedName>
</protein>
<keyword evidence="2 7" id="KW-0699">rRNA-binding</keyword>